<dbReference type="Proteomes" id="UP000192847">
    <property type="component" value="Unassembled WGS sequence"/>
</dbReference>
<organism evidence="1 2">
    <name type="scientific">Mycobacterium timonense</name>
    <dbReference type="NCBI Taxonomy" id="701043"/>
    <lineage>
        <taxon>Bacteria</taxon>
        <taxon>Bacillati</taxon>
        <taxon>Actinomycetota</taxon>
        <taxon>Actinomycetes</taxon>
        <taxon>Mycobacteriales</taxon>
        <taxon>Mycobacteriaceae</taxon>
        <taxon>Mycobacterium</taxon>
        <taxon>Mycobacterium avium complex (MAC)</taxon>
    </lineage>
</organism>
<reference evidence="1 2" key="1">
    <citation type="submission" date="2017-02" db="EMBL/GenBank/DDBJ databases">
        <title>The new phylogeny of genus Mycobacterium.</title>
        <authorList>
            <person name="Tortoli E."/>
            <person name="Trovato A."/>
            <person name="Cirillo D.M."/>
        </authorList>
    </citation>
    <scope>NUCLEOTIDE SEQUENCE [LARGE SCALE GENOMIC DNA]</scope>
    <source>
        <strain evidence="1 2">CCUG 56329</strain>
    </source>
</reference>
<dbReference type="EMBL" id="MVIL01000003">
    <property type="protein sequence ID" value="ORB81758.1"/>
    <property type="molecule type" value="Genomic_DNA"/>
</dbReference>
<evidence type="ECO:0000313" key="1">
    <source>
        <dbReference type="EMBL" id="ORB81758.1"/>
    </source>
</evidence>
<evidence type="ECO:0000313" key="2">
    <source>
        <dbReference type="Proteomes" id="UP000192847"/>
    </source>
</evidence>
<comment type="caution">
    <text evidence="1">The sequence shown here is derived from an EMBL/GenBank/DDBJ whole genome shotgun (WGS) entry which is preliminary data.</text>
</comment>
<sequence length="139" mass="16087">MSAARARAPRRRWGIKPWPWPGDDAEDKAKRIALSYRQLVYDIAQGRIDDPAGELHRLDEHWAQFGHYWPRPGPMPVDDDEWLCAADLAHLIHKTPADVYRWARRGKIEQRVGPDGAPEYSLASAHAYMLARRQKRARL</sequence>
<name>A0ABX3TSD2_9MYCO</name>
<gene>
    <name evidence="1" type="ORF">BST46_01805</name>
</gene>
<evidence type="ECO:0008006" key="3">
    <source>
        <dbReference type="Google" id="ProtNLM"/>
    </source>
</evidence>
<accession>A0ABX3TSD2</accession>
<protein>
    <recommendedName>
        <fullName evidence="3">Helix-turn-helix domain-containing protein</fullName>
    </recommendedName>
</protein>
<proteinExistence type="predicted"/>
<dbReference type="RefSeq" id="WP_019732132.1">
    <property type="nucleotide sequence ID" value="NZ_MVIL01000003.1"/>
</dbReference>
<keyword evidence="2" id="KW-1185">Reference proteome</keyword>